<dbReference type="InterPro" id="IPR024344">
    <property type="entry name" value="MDMPI_metal-binding"/>
</dbReference>
<dbReference type="NCBIfam" id="TIGR03085">
    <property type="entry name" value="TIGR03085 family metal-binding protein"/>
    <property type="match status" value="1"/>
</dbReference>
<organism evidence="2 3">
    <name type="scientific">Planotetraspora thailandica</name>
    <dbReference type="NCBI Taxonomy" id="487172"/>
    <lineage>
        <taxon>Bacteria</taxon>
        <taxon>Bacillati</taxon>
        <taxon>Actinomycetota</taxon>
        <taxon>Actinomycetes</taxon>
        <taxon>Streptosporangiales</taxon>
        <taxon>Streptosporangiaceae</taxon>
        <taxon>Planotetraspora</taxon>
    </lineage>
</organism>
<evidence type="ECO:0000313" key="3">
    <source>
        <dbReference type="Proteomes" id="UP000605992"/>
    </source>
</evidence>
<dbReference type="EMBL" id="BOOR01000012">
    <property type="protein sequence ID" value="GII53992.1"/>
    <property type="molecule type" value="Genomic_DNA"/>
</dbReference>
<dbReference type="GO" id="GO:0046872">
    <property type="term" value="F:metal ion binding"/>
    <property type="evidence" value="ECO:0007669"/>
    <property type="project" value="InterPro"/>
</dbReference>
<dbReference type="AlphaFoldDB" id="A0A8J3XT56"/>
<dbReference type="SUPFAM" id="SSF109854">
    <property type="entry name" value="DinB/YfiT-like putative metalloenzymes"/>
    <property type="match status" value="1"/>
</dbReference>
<dbReference type="Gene3D" id="1.20.120.450">
    <property type="entry name" value="dinb family like domain"/>
    <property type="match status" value="1"/>
</dbReference>
<gene>
    <name evidence="2" type="ORF">Pth03_23810</name>
</gene>
<feature type="domain" description="Mycothiol-dependent maleylpyruvate isomerase metal-binding" evidence="1">
    <location>
        <begin position="16"/>
        <end position="53"/>
    </location>
</feature>
<accession>A0A8J3XT56</accession>
<reference evidence="2" key="1">
    <citation type="submission" date="2021-01" db="EMBL/GenBank/DDBJ databases">
        <title>Whole genome shotgun sequence of Planotetraspora thailandica NBRC 104271.</title>
        <authorList>
            <person name="Komaki H."/>
            <person name="Tamura T."/>
        </authorList>
    </citation>
    <scope>NUCLEOTIDE SEQUENCE</scope>
    <source>
        <strain evidence="2">NBRC 104271</strain>
    </source>
</reference>
<dbReference type="InterPro" id="IPR017517">
    <property type="entry name" value="Maleyloyr_isom"/>
</dbReference>
<protein>
    <submittedName>
        <fullName evidence="2">TIGR03085 family protein</fullName>
    </submittedName>
</protein>
<dbReference type="InterPro" id="IPR034660">
    <property type="entry name" value="DinB/YfiT-like"/>
</dbReference>
<evidence type="ECO:0000313" key="2">
    <source>
        <dbReference type="EMBL" id="GII53992.1"/>
    </source>
</evidence>
<sequence length="228" mass="25035">MSPHTGIRLARVSFVRDERAAICDLLDRLGPDAPTLCEGWTTADLASHLALREQRPDAAGGIALRFLSGYTATVQDRIKNGKPYSTVVDLVRQGPPVWSPYRIPAINAAVNTAELFIHHEDVRRAQPGWEPRTLPPEHEELLWKQLKSGSRLFLRKAPVGIVLRRTAEDRAEAGAGEVTAKKAVPTVVVAGAAPELLLFAFGRQEHARVTYEGDPEAVERLRGARLGM</sequence>
<keyword evidence="3" id="KW-1185">Reference proteome</keyword>
<evidence type="ECO:0000259" key="1">
    <source>
        <dbReference type="Pfam" id="PF11716"/>
    </source>
</evidence>
<dbReference type="Pfam" id="PF11716">
    <property type="entry name" value="MDMPI_N"/>
    <property type="match status" value="1"/>
</dbReference>
<dbReference type="InterPro" id="IPR017519">
    <property type="entry name" value="CHP03085"/>
</dbReference>
<dbReference type="NCBIfam" id="TIGR03083">
    <property type="entry name" value="maleylpyruvate isomerase family mycothiol-dependent enzyme"/>
    <property type="match status" value="1"/>
</dbReference>
<comment type="caution">
    <text evidence="2">The sequence shown here is derived from an EMBL/GenBank/DDBJ whole genome shotgun (WGS) entry which is preliminary data.</text>
</comment>
<name>A0A8J3XT56_9ACTN</name>
<proteinExistence type="predicted"/>
<dbReference type="Proteomes" id="UP000605992">
    <property type="component" value="Unassembled WGS sequence"/>
</dbReference>